<sequence length="159" mass="16815">MRRRDLHRGPGAAAVFVMAMALAGCPDERGSVEVVEPAAETAAKSARAPISGMAVEVASVRSEAAIDADAVRAVLRDAEPAFLACLDAEGSTGVIALKLGVEEDGATLEVASQQATTYGTDDARACLERIVAALRFPTTQLRERFELLVSLEVRPRHEL</sequence>
<name>A0A4V5PN62_9BACT</name>
<evidence type="ECO:0000313" key="2">
    <source>
        <dbReference type="Proteomes" id="UP000309215"/>
    </source>
</evidence>
<dbReference type="RefSeq" id="WP_136928974.1">
    <property type="nucleotide sequence ID" value="NZ_SSMQ01000009.1"/>
</dbReference>
<comment type="caution">
    <text evidence="1">The sequence shown here is derived from an EMBL/GenBank/DDBJ whole genome shotgun (WGS) entry which is preliminary data.</text>
</comment>
<proteinExistence type="predicted"/>
<evidence type="ECO:0008006" key="3">
    <source>
        <dbReference type="Google" id="ProtNLM"/>
    </source>
</evidence>
<dbReference type="EMBL" id="SSMQ01000009">
    <property type="protein sequence ID" value="TKD09751.1"/>
    <property type="molecule type" value="Genomic_DNA"/>
</dbReference>
<organism evidence="1 2">
    <name type="scientific">Polyangium fumosum</name>
    <dbReference type="NCBI Taxonomy" id="889272"/>
    <lineage>
        <taxon>Bacteria</taxon>
        <taxon>Pseudomonadati</taxon>
        <taxon>Myxococcota</taxon>
        <taxon>Polyangia</taxon>
        <taxon>Polyangiales</taxon>
        <taxon>Polyangiaceae</taxon>
        <taxon>Polyangium</taxon>
    </lineage>
</organism>
<dbReference type="PROSITE" id="PS51257">
    <property type="entry name" value="PROKAR_LIPOPROTEIN"/>
    <property type="match status" value="1"/>
</dbReference>
<evidence type="ECO:0000313" key="1">
    <source>
        <dbReference type="EMBL" id="TKD09751.1"/>
    </source>
</evidence>
<protein>
    <recommendedName>
        <fullName evidence="3">AgmX/PglI C-terminal domain-containing protein</fullName>
    </recommendedName>
</protein>
<dbReference type="Proteomes" id="UP000309215">
    <property type="component" value="Unassembled WGS sequence"/>
</dbReference>
<accession>A0A4V5PN62</accession>
<dbReference type="OrthoDB" id="5524018at2"/>
<reference evidence="1 2" key="1">
    <citation type="submission" date="2019-04" db="EMBL/GenBank/DDBJ databases">
        <authorList>
            <person name="Li Y."/>
            <person name="Wang J."/>
        </authorList>
    </citation>
    <scope>NUCLEOTIDE SEQUENCE [LARGE SCALE GENOMIC DNA]</scope>
    <source>
        <strain evidence="1 2">DSM 14668</strain>
    </source>
</reference>
<dbReference type="AlphaFoldDB" id="A0A4V5PN62"/>
<keyword evidence="2" id="KW-1185">Reference proteome</keyword>
<gene>
    <name evidence="1" type="ORF">E8A74_11335</name>
</gene>